<keyword evidence="3" id="KW-1185">Reference proteome</keyword>
<dbReference type="Proteomes" id="UP000449710">
    <property type="component" value="Unassembled WGS sequence"/>
</dbReference>
<evidence type="ECO:0000256" key="1">
    <source>
        <dbReference type="SAM" id="MobiDB-lite"/>
    </source>
</evidence>
<protein>
    <submittedName>
        <fullName evidence="2">Uncharacterized protein</fullName>
    </submittedName>
</protein>
<name>A0AA43XL31_9CLOT</name>
<evidence type="ECO:0000313" key="2">
    <source>
        <dbReference type="EMBL" id="NBG88803.1"/>
    </source>
</evidence>
<accession>A0AA43XL31</accession>
<comment type="caution">
    <text evidence="2">The sequence shown here is derived from an EMBL/GenBank/DDBJ whole genome shotgun (WGS) entry which is preliminary data.</text>
</comment>
<evidence type="ECO:0000313" key="3">
    <source>
        <dbReference type="Proteomes" id="UP000449710"/>
    </source>
</evidence>
<sequence length="141" mass="15397">MANPLARVMMDQMSKKNKSIKTNTCSDTPERERNLDTREEEMISGLIHGSRGNLEVANGKSSSDARGKKVKLEDLVKKSSEKAEEPQEKPSKPEKHSRAKEKTSPVKDPYNKGGVKTSVIAKPGKDVVPVGLKSLGKGNLL</sequence>
<feature type="compositionally biased region" description="Basic and acidic residues" evidence="1">
    <location>
        <begin position="63"/>
        <end position="105"/>
    </location>
</feature>
<proteinExistence type="predicted"/>
<feature type="compositionally biased region" description="Basic and acidic residues" evidence="1">
    <location>
        <begin position="28"/>
        <end position="41"/>
    </location>
</feature>
<gene>
    <name evidence="2" type="ORF">ISALK_09840</name>
</gene>
<feature type="region of interest" description="Disordered" evidence="1">
    <location>
        <begin position="12"/>
        <end position="141"/>
    </location>
</feature>
<organism evidence="2 3">
    <name type="scientific">Isachenkonia alkalipeptolytica</name>
    <dbReference type="NCBI Taxonomy" id="2565777"/>
    <lineage>
        <taxon>Bacteria</taxon>
        <taxon>Bacillati</taxon>
        <taxon>Bacillota</taxon>
        <taxon>Clostridia</taxon>
        <taxon>Eubacteriales</taxon>
        <taxon>Clostridiaceae</taxon>
        <taxon>Isachenkonia</taxon>
    </lineage>
</organism>
<dbReference type="EMBL" id="SUMG01000012">
    <property type="protein sequence ID" value="NBG88803.1"/>
    <property type="molecule type" value="Genomic_DNA"/>
</dbReference>
<dbReference type="RefSeq" id="WP_160721811.1">
    <property type="nucleotide sequence ID" value="NZ_SUMG01000012.1"/>
</dbReference>
<dbReference type="AlphaFoldDB" id="A0AA43XL31"/>
<reference evidence="2 3" key="1">
    <citation type="submission" date="2019-04" db="EMBL/GenBank/DDBJ databases">
        <title>Isachenkonia alkalipeptolytica gen. nov. sp. nov. a new anaerobic, alkiliphilic organothrophic bacterium capable to reduce synthesized ferrihydrite isolated from a soda lake.</title>
        <authorList>
            <person name="Toshchakov S.V."/>
            <person name="Zavarzina D.G."/>
            <person name="Zhilina T.N."/>
            <person name="Kostrikina N.A."/>
            <person name="Kublanov I.V."/>
        </authorList>
    </citation>
    <scope>NUCLEOTIDE SEQUENCE [LARGE SCALE GENOMIC DNA]</scope>
    <source>
        <strain evidence="2 3">Z-1701</strain>
    </source>
</reference>